<dbReference type="Gene3D" id="3.20.20.370">
    <property type="entry name" value="Glycoside hydrolase/deacetylase"/>
    <property type="match status" value="1"/>
</dbReference>
<feature type="signal peptide" evidence="2">
    <location>
        <begin position="1"/>
        <end position="19"/>
    </location>
</feature>
<keyword evidence="1 2" id="KW-0732">Signal</keyword>
<name>A0A9D1IZL1_9FIRM</name>
<dbReference type="Proteomes" id="UP000824238">
    <property type="component" value="Unassembled WGS sequence"/>
</dbReference>
<dbReference type="CDD" id="cd10918">
    <property type="entry name" value="CE4_NodB_like_5s_6s"/>
    <property type="match status" value="1"/>
</dbReference>
<sequence>MKRVFCLFFALLFVCPAAAEEEGTRLPVIMYHHISADPARAGDYVVTPELLEGDLRWLSERGYTAVGLEDILNCRAGLGGLPEKPVLITFDDGQQSVLEYALPLLEKYDMRAVAAVVGAYCDAEEGAAARSPEYSYLSWAEVAELAASGRFDIACHTQDMHRESSPRRGCLPKPGEGGEAYAAALSADLAAVEAKIEAASGARPLAFAYPFGFHCDETEALLRARGYLLALTCENRVDAVAPGEGLLTLGRFNRSANLGREEFFALLGIK</sequence>
<dbReference type="SUPFAM" id="SSF88713">
    <property type="entry name" value="Glycoside hydrolase/deacetylase"/>
    <property type="match status" value="1"/>
</dbReference>
<dbReference type="GO" id="GO:0016810">
    <property type="term" value="F:hydrolase activity, acting on carbon-nitrogen (but not peptide) bonds"/>
    <property type="evidence" value="ECO:0007669"/>
    <property type="project" value="InterPro"/>
</dbReference>
<dbReference type="InterPro" id="IPR011330">
    <property type="entry name" value="Glyco_hydro/deAcase_b/a-brl"/>
</dbReference>
<dbReference type="PANTHER" id="PTHR34216">
    <property type="match status" value="1"/>
</dbReference>
<dbReference type="Pfam" id="PF01522">
    <property type="entry name" value="Polysacc_deac_1"/>
    <property type="match status" value="1"/>
</dbReference>
<protein>
    <submittedName>
        <fullName evidence="4">Polysaccharide deacetylase family protein</fullName>
    </submittedName>
</protein>
<evidence type="ECO:0000313" key="4">
    <source>
        <dbReference type="EMBL" id="HIR55686.1"/>
    </source>
</evidence>
<dbReference type="GO" id="GO:0005975">
    <property type="term" value="P:carbohydrate metabolic process"/>
    <property type="evidence" value="ECO:0007669"/>
    <property type="project" value="InterPro"/>
</dbReference>
<dbReference type="InterPro" id="IPR051398">
    <property type="entry name" value="Polysacch_Deacetylase"/>
</dbReference>
<feature type="chain" id="PRO_5039038991" evidence="2">
    <location>
        <begin position="20"/>
        <end position="270"/>
    </location>
</feature>
<evidence type="ECO:0000256" key="2">
    <source>
        <dbReference type="SAM" id="SignalP"/>
    </source>
</evidence>
<dbReference type="PROSITE" id="PS51677">
    <property type="entry name" value="NODB"/>
    <property type="match status" value="1"/>
</dbReference>
<reference evidence="4" key="1">
    <citation type="submission" date="2020-10" db="EMBL/GenBank/DDBJ databases">
        <authorList>
            <person name="Gilroy R."/>
        </authorList>
    </citation>
    <scope>NUCLEOTIDE SEQUENCE</scope>
    <source>
        <strain evidence="4">ChiGjej3B3-7149</strain>
    </source>
</reference>
<evidence type="ECO:0000313" key="5">
    <source>
        <dbReference type="Proteomes" id="UP000824238"/>
    </source>
</evidence>
<organism evidence="4 5">
    <name type="scientific">Candidatus Scatomorpha intestinigallinarum</name>
    <dbReference type="NCBI Taxonomy" id="2840923"/>
    <lineage>
        <taxon>Bacteria</taxon>
        <taxon>Bacillati</taxon>
        <taxon>Bacillota</taxon>
        <taxon>Clostridia</taxon>
        <taxon>Eubacteriales</taxon>
        <taxon>Candidatus Scatomorpha</taxon>
    </lineage>
</organism>
<proteinExistence type="predicted"/>
<comment type="caution">
    <text evidence="4">The sequence shown here is derived from an EMBL/GenBank/DDBJ whole genome shotgun (WGS) entry which is preliminary data.</text>
</comment>
<dbReference type="AlphaFoldDB" id="A0A9D1IZL1"/>
<dbReference type="PANTHER" id="PTHR34216:SF7">
    <property type="entry name" value="POLY-BETA-1,6-N-ACETYL-D-GLUCOSAMINE N-DEACETYLASE"/>
    <property type="match status" value="1"/>
</dbReference>
<dbReference type="EMBL" id="DVHH01000212">
    <property type="protein sequence ID" value="HIR55686.1"/>
    <property type="molecule type" value="Genomic_DNA"/>
</dbReference>
<dbReference type="InterPro" id="IPR002509">
    <property type="entry name" value="NODB_dom"/>
</dbReference>
<feature type="domain" description="NodB homology" evidence="3">
    <location>
        <begin position="84"/>
        <end position="270"/>
    </location>
</feature>
<accession>A0A9D1IZL1</accession>
<reference evidence="4" key="2">
    <citation type="journal article" date="2021" name="PeerJ">
        <title>Extensive microbial diversity within the chicken gut microbiome revealed by metagenomics and culture.</title>
        <authorList>
            <person name="Gilroy R."/>
            <person name="Ravi A."/>
            <person name="Getino M."/>
            <person name="Pursley I."/>
            <person name="Horton D.L."/>
            <person name="Alikhan N.F."/>
            <person name="Baker D."/>
            <person name="Gharbi K."/>
            <person name="Hall N."/>
            <person name="Watson M."/>
            <person name="Adriaenssens E.M."/>
            <person name="Foster-Nyarko E."/>
            <person name="Jarju S."/>
            <person name="Secka A."/>
            <person name="Antonio M."/>
            <person name="Oren A."/>
            <person name="Chaudhuri R.R."/>
            <person name="La Ragione R."/>
            <person name="Hildebrand F."/>
            <person name="Pallen M.J."/>
        </authorList>
    </citation>
    <scope>NUCLEOTIDE SEQUENCE</scope>
    <source>
        <strain evidence="4">ChiGjej3B3-7149</strain>
    </source>
</reference>
<evidence type="ECO:0000256" key="1">
    <source>
        <dbReference type="ARBA" id="ARBA00022729"/>
    </source>
</evidence>
<evidence type="ECO:0000259" key="3">
    <source>
        <dbReference type="PROSITE" id="PS51677"/>
    </source>
</evidence>
<gene>
    <name evidence="4" type="ORF">IAD36_08855</name>
</gene>